<dbReference type="AlphaFoldDB" id="A0A941EQJ9"/>
<evidence type="ECO:0000259" key="1">
    <source>
        <dbReference type="Pfam" id="PF05685"/>
    </source>
</evidence>
<keyword evidence="2" id="KW-0378">Hydrolase</keyword>
<keyword evidence="2" id="KW-0255">Endonuclease</keyword>
<dbReference type="Proteomes" id="UP000675781">
    <property type="component" value="Unassembled WGS sequence"/>
</dbReference>
<keyword evidence="2" id="KW-0540">Nuclease</keyword>
<dbReference type="PANTHER" id="PTHR35400">
    <property type="entry name" value="SLR1083 PROTEIN"/>
    <property type="match status" value="1"/>
</dbReference>
<reference evidence="2" key="1">
    <citation type="submission" date="2021-04" db="EMBL/GenBank/DDBJ databases">
        <title>Genome based classification of Actinospica acidithermotolerans sp. nov., an actinobacterium isolated from an Indonesian hot spring.</title>
        <authorList>
            <person name="Kusuma A.B."/>
            <person name="Putra K.E."/>
            <person name="Nafisah S."/>
            <person name="Loh J."/>
            <person name="Nouioui I."/>
            <person name="Goodfellow M."/>
        </authorList>
    </citation>
    <scope>NUCLEOTIDE SEQUENCE</scope>
    <source>
        <strain evidence="2">CSCA 57</strain>
    </source>
</reference>
<dbReference type="InterPro" id="IPR008538">
    <property type="entry name" value="Uma2"/>
</dbReference>
<proteinExistence type="predicted"/>
<accession>A0A941EQJ9</accession>
<feature type="domain" description="Putative restriction endonuclease" evidence="1">
    <location>
        <begin position="32"/>
        <end position="149"/>
    </location>
</feature>
<name>A0A941EQJ9_9ACTN</name>
<gene>
    <name evidence="2" type="ORF">KDL01_18790</name>
</gene>
<dbReference type="Gene3D" id="3.90.1570.10">
    <property type="entry name" value="tt1808, chain A"/>
    <property type="match status" value="1"/>
</dbReference>
<sequence>MANDEEEWDMYAPVLPATPSDGWTLDNLPSDLPKHTELIRGALVMSPQKGWHLLVVRMLEHGLFSQAPNTYLVLREMAVRKSPRSAPEPDVSLVRAAAFELDKSIYLPEDIALAIEVVSPESEERDREDKPVMYAMMGIPGFWLVERGEDDAPVVYEHRLAGDRFKLVNTHVGRLVTDTPFPIDIPLHVPER</sequence>
<dbReference type="CDD" id="cd06260">
    <property type="entry name" value="DUF820-like"/>
    <property type="match status" value="1"/>
</dbReference>
<dbReference type="Pfam" id="PF05685">
    <property type="entry name" value="Uma2"/>
    <property type="match status" value="1"/>
</dbReference>
<organism evidence="2 3">
    <name type="scientific">Actinospica durhamensis</name>
    <dbReference type="NCBI Taxonomy" id="1508375"/>
    <lineage>
        <taxon>Bacteria</taxon>
        <taxon>Bacillati</taxon>
        <taxon>Actinomycetota</taxon>
        <taxon>Actinomycetes</taxon>
        <taxon>Catenulisporales</taxon>
        <taxon>Actinospicaceae</taxon>
        <taxon>Actinospica</taxon>
    </lineage>
</organism>
<dbReference type="InterPro" id="IPR012296">
    <property type="entry name" value="Nuclease_put_TT1808"/>
</dbReference>
<evidence type="ECO:0000313" key="3">
    <source>
        <dbReference type="Proteomes" id="UP000675781"/>
    </source>
</evidence>
<evidence type="ECO:0000313" key="2">
    <source>
        <dbReference type="EMBL" id="MBR7835328.1"/>
    </source>
</evidence>
<dbReference type="PANTHER" id="PTHR35400:SF3">
    <property type="entry name" value="SLL1072 PROTEIN"/>
    <property type="match status" value="1"/>
</dbReference>
<comment type="caution">
    <text evidence="2">The sequence shown here is derived from an EMBL/GenBank/DDBJ whole genome shotgun (WGS) entry which is preliminary data.</text>
</comment>
<keyword evidence="3" id="KW-1185">Reference proteome</keyword>
<dbReference type="GO" id="GO:0004519">
    <property type="term" value="F:endonuclease activity"/>
    <property type="evidence" value="ECO:0007669"/>
    <property type="project" value="UniProtKB-KW"/>
</dbReference>
<dbReference type="RefSeq" id="WP_212529823.1">
    <property type="nucleotide sequence ID" value="NZ_JAGSOG010000091.1"/>
</dbReference>
<dbReference type="EMBL" id="JAGSOG010000091">
    <property type="protein sequence ID" value="MBR7835328.1"/>
    <property type="molecule type" value="Genomic_DNA"/>
</dbReference>
<dbReference type="SUPFAM" id="SSF52980">
    <property type="entry name" value="Restriction endonuclease-like"/>
    <property type="match status" value="1"/>
</dbReference>
<protein>
    <submittedName>
        <fullName evidence="2">Uma2 family endonuclease</fullName>
    </submittedName>
</protein>
<dbReference type="InterPro" id="IPR011335">
    <property type="entry name" value="Restrct_endonuc-II-like"/>
</dbReference>